<dbReference type="EMBL" id="LAZR01000741">
    <property type="protein sequence ID" value="KKN59044.1"/>
    <property type="molecule type" value="Genomic_DNA"/>
</dbReference>
<protein>
    <submittedName>
        <fullName evidence="1">Uncharacterized protein</fullName>
    </submittedName>
</protein>
<accession>A0A0F9RW42</accession>
<proteinExistence type="predicted"/>
<sequence>MKTETQIAEEELKGCGQEREFTNRISYYCGKLNSERRITYCDECEKVIFKLRASCQRFLGFLEDWYAVLPPNEKCPECIEIMPEMEKKITDLKNAIKKYVEAGI</sequence>
<dbReference type="AlphaFoldDB" id="A0A0F9RW42"/>
<reference evidence="1" key="1">
    <citation type="journal article" date="2015" name="Nature">
        <title>Complex archaea that bridge the gap between prokaryotes and eukaryotes.</title>
        <authorList>
            <person name="Spang A."/>
            <person name="Saw J.H."/>
            <person name="Jorgensen S.L."/>
            <person name="Zaremba-Niedzwiedzka K."/>
            <person name="Martijn J."/>
            <person name="Lind A.E."/>
            <person name="van Eijk R."/>
            <person name="Schleper C."/>
            <person name="Guy L."/>
            <person name="Ettema T.J."/>
        </authorList>
    </citation>
    <scope>NUCLEOTIDE SEQUENCE</scope>
</reference>
<organism evidence="1">
    <name type="scientific">marine sediment metagenome</name>
    <dbReference type="NCBI Taxonomy" id="412755"/>
    <lineage>
        <taxon>unclassified sequences</taxon>
        <taxon>metagenomes</taxon>
        <taxon>ecological metagenomes</taxon>
    </lineage>
</organism>
<comment type="caution">
    <text evidence="1">The sequence shown here is derived from an EMBL/GenBank/DDBJ whole genome shotgun (WGS) entry which is preliminary data.</text>
</comment>
<gene>
    <name evidence="1" type="ORF">LCGC14_0545990</name>
</gene>
<evidence type="ECO:0000313" key="1">
    <source>
        <dbReference type="EMBL" id="KKN59044.1"/>
    </source>
</evidence>
<name>A0A0F9RW42_9ZZZZ</name>